<name>A0ACC0NLG1_RHOML</name>
<organism evidence="1 2">
    <name type="scientific">Rhododendron molle</name>
    <name type="common">Chinese azalea</name>
    <name type="synonym">Azalea mollis</name>
    <dbReference type="NCBI Taxonomy" id="49168"/>
    <lineage>
        <taxon>Eukaryota</taxon>
        <taxon>Viridiplantae</taxon>
        <taxon>Streptophyta</taxon>
        <taxon>Embryophyta</taxon>
        <taxon>Tracheophyta</taxon>
        <taxon>Spermatophyta</taxon>
        <taxon>Magnoliopsida</taxon>
        <taxon>eudicotyledons</taxon>
        <taxon>Gunneridae</taxon>
        <taxon>Pentapetalae</taxon>
        <taxon>asterids</taxon>
        <taxon>Ericales</taxon>
        <taxon>Ericaceae</taxon>
        <taxon>Ericoideae</taxon>
        <taxon>Rhodoreae</taxon>
        <taxon>Rhododendron</taxon>
    </lineage>
</organism>
<evidence type="ECO:0000313" key="1">
    <source>
        <dbReference type="EMBL" id="KAI8553644.1"/>
    </source>
</evidence>
<accession>A0ACC0NLG1</accession>
<proteinExistence type="predicted"/>
<keyword evidence="2" id="KW-1185">Reference proteome</keyword>
<comment type="caution">
    <text evidence="1">The sequence shown here is derived from an EMBL/GenBank/DDBJ whole genome shotgun (WGS) entry which is preliminary data.</text>
</comment>
<reference evidence="1" key="1">
    <citation type="submission" date="2022-02" db="EMBL/GenBank/DDBJ databases">
        <title>Plant Genome Project.</title>
        <authorList>
            <person name="Zhang R.-G."/>
        </authorList>
    </citation>
    <scope>NUCLEOTIDE SEQUENCE</scope>
    <source>
        <strain evidence="1">AT1</strain>
    </source>
</reference>
<sequence length="88" mass="9701">MGLTATRGLIGDRRRMCRAAAAAVIDRSREIRTDDRFDGTNLHELVLKNAWLSTKGLSSAMLKLTSLTLAFVRLDDEGLYNVNSCCPS</sequence>
<evidence type="ECO:0000313" key="2">
    <source>
        <dbReference type="Proteomes" id="UP001062846"/>
    </source>
</evidence>
<dbReference type="Proteomes" id="UP001062846">
    <property type="component" value="Chromosome 5"/>
</dbReference>
<protein>
    <submittedName>
        <fullName evidence="1">Uncharacterized protein</fullName>
    </submittedName>
</protein>
<gene>
    <name evidence="1" type="ORF">RHMOL_Rhmol05G0032300</name>
</gene>
<dbReference type="EMBL" id="CM046392">
    <property type="protein sequence ID" value="KAI8553644.1"/>
    <property type="molecule type" value="Genomic_DNA"/>
</dbReference>